<protein>
    <recommendedName>
        <fullName evidence="4">Substrate-binding domain-containing protein</fullName>
    </recommendedName>
</protein>
<accession>A0A5P6VT16</accession>
<gene>
    <name evidence="2" type="ORF">FXF36_13075</name>
</gene>
<evidence type="ECO:0000313" key="2">
    <source>
        <dbReference type="EMBL" id="QFJ55746.1"/>
    </source>
</evidence>
<dbReference type="OrthoDB" id="2044460at2"/>
<keyword evidence="1" id="KW-0812">Transmembrane</keyword>
<dbReference type="RefSeq" id="WP_151624808.1">
    <property type="nucleotide sequence ID" value="NZ_CP043028.1"/>
</dbReference>
<dbReference type="AlphaFoldDB" id="A0A5P6VT16"/>
<name>A0A5P6VT16_PSEXY</name>
<dbReference type="InterPro" id="IPR028082">
    <property type="entry name" value="Peripla_BP_I"/>
</dbReference>
<proteinExistence type="predicted"/>
<dbReference type="Proteomes" id="UP000327030">
    <property type="component" value="Chromosome 1"/>
</dbReference>
<dbReference type="KEGG" id="pxv:FXF36_13075"/>
<dbReference type="EMBL" id="CP043028">
    <property type="protein sequence ID" value="QFJ55746.1"/>
    <property type="molecule type" value="Genomic_DNA"/>
</dbReference>
<sequence length="265" mass="30158">MRKNKILIAFFLSLLVLIGIEFFIYVNYSTITKDVTNISFVVSGDNMDLWENLRTGAETAALDNDCEILFVTSSVEAGAEGEIEAIKRQLKDGADYVVVSSNYHSEVEDYISEMGLEDKVSFLSTGDDDAMNKELVSYILKNSSNSVLLLCNQQDEQLGTLLKDSNIYFKTMSFEDYSFEEDITFKNFDIYAIDNRSEAVYYLDKGMVKALAYRDDYSLGYITVKQVLTGKSFSSIAKQVPLYYVVDKESMYTEKFQKILFPFAK</sequence>
<evidence type="ECO:0000256" key="1">
    <source>
        <dbReference type="SAM" id="Phobius"/>
    </source>
</evidence>
<keyword evidence="1" id="KW-0472">Membrane</keyword>
<organism evidence="2 3">
    <name type="scientific">Pseudobutyrivibrio xylanivorans</name>
    <dbReference type="NCBI Taxonomy" id="185007"/>
    <lineage>
        <taxon>Bacteria</taxon>
        <taxon>Bacillati</taxon>
        <taxon>Bacillota</taxon>
        <taxon>Clostridia</taxon>
        <taxon>Lachnospirales</taxon>
        <taxon>Lachnospiraceae</taxon>
        <taxon>Pseudobutyrivibrio</taxon>
    </lineage>
</organism>
<dbReference type="Gene3D" id="3.40.50.2300">
    <property type="match status" value="1"/>
</dbReference>
<keyword evidence="1" id="KW-1133">Transmembrane helix</keyword>
<evidence type="ECO:0008006" key="4">
    <source>
        <dbReference type="Google" id="ProtNLM"/>
    </source>
</evidence>
<evidence type="ECO:0000313" key="3">
    <source>
        <dbReference type="Proteomes" id="UP000327030"/>
    </source>
</evidence>
<reference evidence="3" key="1">
    <citation type="submission" date="2019-08" db="EMBL/GenBank/DDBJ databases">
        <title>Complete Genome Sequence of the Polysaccharide-Degrading Rumen Bacterium Pseudobutyrivibrio xylanivorans MA3014.</title>
        <authorList>
            <person name="Palevich N."/>
            <person name="Maclean P.H."/>
            <person name="Kelly W.J."/>
            <person name="Leahy S.C."/>
            <person name="Rakonjac J."/>
            <person name="Attwood G.T."/>
        </authorList>
    </citation>
    <scope>NUCLEOTIDE SEQUENCE [LARGE SCALE GENOMIC DNA]</scope>
    <source>
        <strain evidence="3">MA3014</strain>
    </source>
</reference>
<feature type="transmembrane region" description="Helical" evidence="1">
    <location>
        <begin position="7"/>
        <end position="28"/>
    </location>
</feature>
<dbReference type="SUPFAM" id="SSF53822">
    <property type="entry name" value="Periplasmic binding protein-like I"/>
    <property type="match status" value="1"/>
</dbReference>